<keyword evidence="2" id="KW-1185">Reference proteome</keyword>
<reference evidence="2" key="1">
    <citation type="submission" date="2017-03" db="EMBL/GenBank/DDBJ databases">
        <title>Phytopthora megakarya and P. palmivora, two closely related causual agents of cacao black pod achieved similar genome size and gene model numbers by different mechanisms.</title>
        <authorList>
            <person name="Ali S."/>
            <person name="Shao J."/>
            <person name="Larry D.J."/>
            <person name="Kronmiller B."/>
            <person name="Shen D."/>
            <person name="Strem M.D."/>
            <person name="Melnick R.L."/>
            <person name="Guiltinan M.J."/>
            <person name="Tyler B.M."/>
            <person name="Meinhardt L.W."/>
            <person name="Bailey B.A."/>
        </authorList>
    </citation>
    <scope>NUCLEOTIDE SEQUENCE [LARGE SCALE GENOMIC DNA]</scope>
    <source>
        <strain evidence="2">zdho120</strain>
    </source>
</reference>
<dbReference type="AlphaFoldDB" id="A0A225VXN7"/>
<protein>
    <submittedName>
        <fullName evidence="1">Uncharacterized protein</fullName>
    </submittedName>
</protein>
<accession>A0A225VXN7</accession>
<gene>
    <name evidence="1" type="ORF">PHMEG_00017086</name>
</gene>
<organism evidence="1 2">
    <name type="scientific">Phytophthora megakarya</name>
    <dbReference type="NCBI Taxonomy" id="4795"/>
    <lineage>
        <taxon>Eukaryota</taxon>
        <taxon>Sar</taxon>
        <taxon>Stramenopiles</taxon>
        <taxon>Oomycota</taxon>
        <taxon>Peronosporomycetes</taxon>
        <taxon>Peronosporales</taxon>
        <taxon>Peronosporaceae</taxon>
        <taxon>Phytophthora</taxon>
    </lineage>
</organism>
<evidence type="ECO:0000313" key="2">
    <source>
        <dbReference type="Proteomes" id="UP000198211"/>
    </source>
</evidence>
<sequence>MELSEDHPLYSEALAATQLVDERLESSTRSDYNGNLRRFAAFCEQEGYPNPLQLDFKNFRVLHQQNQPLQYAEKLRAARSWHYSKPAMSKGGHPVDRWLVEQRDDGGYEARGDPANATMISQIMTDVNKVERRECVPVRAPPTSLSKLTTMIKYLQDDNVFNKLMCRVGFSRKSTCRHDRVLSW</sequence>
<proteinExistence type="predicted"/>
<dbReference type="Proteomes" id="UP000198211">
    <property type="component" value="Unassembled WGS sequence"/>
</dbReference>
<dbReference type="OrthoDB" id="119632at2759"/>
<name>A0A225VXN7_9STRA</name>
<comment type="caution">
    <text evidence="1">The sequence shown here is derived from an EMBL/GenBank/DDBJ whole genome shotgun (WGS) entry which is preliminary data.</text>
</comment>
<evidence type="ECO:0000313" key="1">
    <source>
        <dbReference type="EMBL" id="OWZ10112.1"/>
    </source>
</evidence>
<dbReference type="EMBL" id="NBNE01002556">
    <property type="protein sequence ID" value="OWZ10112.1"/>
    <property type="molecule type" value="Genomic_DNA"/>
</dbReference>